<comment type="similarity">
    <text evidence="2">Belongs to the COG2 family.</text>
</comment>
<keyword evidence="13" id="KW-1185">Reference proteome</keyword>
<sequence>MSRFYFGSDSDSDSNDPDSLPFPAPLSREAFSAEIDAPFSPTAFLATLRHRHHTLEDLRAELRTRSKDLEKELVELVNRDYVDFVGLGSSLSGGDGKAEDLKMGLWGFRRDVEGVVGRIDEVVKEVEKQLKVRDGIRKQKMVARTLLALSQRLDELSSLLLLDDSTPAESASLLFDEDNGGEGGQGLTGVGRLKKLVTGYRYVTRHLVPRVPEGHPLLKAQLGRIEEVRGTLLLDLGSALKESKLGGDVDKTIVVMSFYADLGAEEEAVRVLKELKNGR</sequence>
<evidence type="ECO:0000256" key="3">
    <source>
        <dbReference type="ARBA" id="ARBA00020977"/>
    </source>
</evidence>
<comment type="subcellular location">
    <subcellularLocation>
        <location evidence="1">Golgi apparatus membrane</location>
        <topology evidence="1">Peripheral membrane protein</topology>
    </subcellularLocation>
</comment>
<evidence type="ECO:0000313" key="13">
    <source>
        <dbReference type="Proteomes" id="UP001447188"/>
    </source>
</evidence>
<reference evidence="12 13" key="1">
    <citation type="submission" date="2024-02" db="EMBL/GenBank/DDBJ databases">
        <title>Discinaceae phylogenomics.</title>
        <authorList>
            <person name="Dirks A.C."/>
            <person name="James T.Y."/>
        </authorList>
    </citation>
    <scope>NUCLEOTIDE SEQUENCE [LARGE SCALE GENOMIC DNA]</scope>
    <source>
        <strain evidence="12 13">ACD0624</strain>
    </source>
</reference>
<keyword evidence="4" id="KW-0813">Transport</keyword>
<dbReference type="InterPro" id="IPR009316">
    <property type="entry name" value="COG2"/>
</dbReference>
<evidence type="ECO:0000256" key="6">
    <source>
        <dbReference type="ARBA" id="ARBA00023034"/>
    </source>
</evidence>
<evidence type="ECO:0000256" key="8">
    <source>
        <dbReference type="ARBA" id="ARBA00031344"/>
    </source>
</evidence>
<evidence type="ECO:0000256" key="2">
    <source>
        <dbReference type="ARBA" id="ARBA00007603"/>
    </source>
</evidence>
<organism evidence="12 13">
    <name type="scientific">Discina gigas</name>
    <dbReference type="NCBI Taxonomy" id="1032678"/>
    <lineage>
        <taxon>Eukaryota</taxon>
        <taxon>Fungi</taxon>
        <taxon>Dikarya</taxon>
        <taxon>Ascomycota</taxon>
        <taxon>Pezizomycotina</taxon>
        <taxon>Pezizomycetes</taxon>
        <taxon>Pezizales</taxon>
        <taxon>Discinaceae</taxon>
        <taxon>Discina</taxon>
    </lineage>
</organism>
<comment type="caution">
    <text evidence="12">The sequence shown here is derived from an EMBL/GenBank/DDBJ whole genome shotgun (WGS) entry which is preliminary data.</text>
</comment>
<dbReference type="Pfam" id="PF06148">
    <property type="entry name" value="COG2_N"/>
    <property type="match status" value="1"/>
</dbReference>
<keyword evidence="5" id="KW-0653">Protein transport</keyword>
<dbReference type="PANTHER" id="PTHR12961">
    <property type="entry name" value="CONSERVED OLIGOMERIC GOLGI COMPLEX COMPONENT 2"/>
    <property type="match status" value="1"/>
</dbReference>
<dbReference type="Proteomes" id="UP001447188">
    <property type="component" value="Unassembled WGS sequence"/>
</dbReference>
<gene>
    <name evidence="12" type="ORF">Q9L58_010208</name>
</gene>
<keyword evidence="9" id="KW-0175">Coiled coil</keyword>
<name>A0ABR3G535_9PEZI</name>
<feature type="coiled-coil region" evidence="9">
    <location>
        <begin position="52"/>
        <end position="79"/>
    </location>
</feature>
<feature type="region of interest" description="Disordered" evidence="10">
    <location>
        <begin position="1"/>
        <end position="23"/>
    </location>
</feature>
<dbReference type="InterPro" id="IPR024602">
    <property type="entry name" value="COG_su2_N"/>
</dbReference>
<evidence type="ECO:0000256" key="10">
    <source>
        <dbReference type="SAM" id="MobiDB-lite"/>
    </source>
</evidence>
<evidence type="ECO:0000256" key="9">
    <source>
        <dbReference type="SAM" id="Coils"/>
    </source>
</evidence>
<accession>A0ABR3G535</accession>
<keyword evidence="6" id="KW-0333">Golgi apparatus</keyword>
<evidence type="ECO:0000256" key="5">
    <source>
        <dbReference type="ARBA" id="ARBA00022927"/>
    </source>
</evidence>
<evidence type="ECO:0000259" key="11">
    <source>
        <dbReference type="Pfam" id="PF06148"/>
    </source>
</evidence>
<evidence type="ECO:0000256" key="1">
    <source>
        <dbReference type="ARBA" id="ARBA00004395"/>
    </source>
</evidence>
<dbReference type="PANTHER" id="PTHR12961:SF0">
    <property type="entry name" value="CONSERVED OLIGOMERIC GOLGI COMPLEX SUBUNIT 2"/>
    <property type="match status" value="1"/>
</dbReference>
<keyword evidence="7" id="KW-0472">Membrane</keyword>
<evidence type="ECO:0000256" key="7">
    <source>
        <dbReference type="ARBA" id="ARBA00023136"/>
    </source>
</evidence>
<evidence type="ECO:0000313" key="12">
    <source>
        <dbReference type="EMBL" id="KAL0630938.1"/>
    </source>
</evidence>
<dbReference type="EMBL" id="JBBBZM010000336">
    <property type="protein sequence ID" value="KAL0630938.1"/>
    <property type="molecule type" value="Genomic_DNA"/>
</dbReference>
<proteinExistence type="inferred from homology"/>
<protein>
    <recommendedName>
        <fullName evidence="3">Conserved oligomeric Golgi complex subunit 2</fullName>
    </recommendedName>
    <alternativeName>
        <fullName evidence="8">Component of oligomeric Golgi complex 2</fullName>
    </alternativeName>
</protein>
<feature type="domain" description="Conserved oligomeric Golgi complex subunit 2 N-terminal" evidence="11">
    <location>
        <begin position="38"/>
        <end position="101"/>
    </location>
</feature>
<evidence type="ECO:0000256" key="4">
    <source>
        <dbReference type="ARBA" id="ARBA00022448"/>
    </source>
</evidence>